<gene>
    <name evidence="2" type="ORF">Q361_11460</name>
</gene>
<reference evidence="2 3" key="1">
    <citation type="submission" date="2018-01" db="EMBL/GenBank/DDBJ databases">
        <title>Genomic Encyclopedia of Type Strains, Phase I: the one thousand microbial genomes (KMG-I) project.</title>
        <authorList>
            <person name="Goeker M."/>
        </authorList>
    </citation>
    <scope>NUCLEOTIDE SEQUENCE [LARGE SCALE GENOMIC DNA]</scope>
    <source>
        <strain evidence="2 3">DSM 17960</strain>
    </source>
</reference>
<dbReference type="Proteomes" id="UP000237056">
    <property type="component" value="Unassembled WGS sequence"/>
</dbReference>
<dbReference type="Pfam" id="PF00535">
    <property type="entry name" value="Glycos_transf_2"/>
    <property type="match status" value="1"/>
</dbReference>
<dbReference type="InterPro" id="IPR001173">
    <property type="entry name" value="Glyco_trans_2-like"/>
</dbReference>
<keyword evidence="2" id="KW-0808">Transferase</keyword>
<evidence type="ECO:0000313" key="2">
    <source>
        <dbReference type="EMBL" id="POS01114.1"/>
    </source>
</evidence>
<dbReference type="OrthoDB" id="761861at2"/>
<keyword evidence="3" id="KW-1185">Reference proteome</keyword>
<dbReference type="SUPFAM" id="SSF53448">
    <property type="entry name" value="Nucleotide-diphospho-sugar transferases"/>
    <property type="match status" value="1"/>
</dbReference>
<proteinExistence type="predicted"/>
<protein>
    <submittedName>
        <fullName evidence="2">Glycosyl transferase family 2</fullName>
    </submittedName>
</protein>
<dbReference type="InterPro" id="IPR029044">
    <property type="entry name" value="Nucleotide-diphossugar_trans"/>
</dbReference>
<evidence type="ECO:0000259" key="1">
    <source>
        <dbReference type="Pfam" id="PF00535"/>
    </source>
</evidence>
<dbReference type="EMBL" id="PQNY01000014">
    <property type="protein sequence ID" value="POS01114.1"/>
    <property type="molecule type" value="Genomic_DNA"/>
</dbReference>
<feature type="domain" description="Glycosyltransferase 2-like" evidence="1">
    <location>
        <begin position="3"/>
        <end position="137"/>
    </location>
</feature>
<name>A0A2S4N5W4_9FLAO</name>
<accession>A0A2S4N5W4</accession>
<dbReference type="RefSeq" id="WP_103726745.1">
    <property type="nucleotide sequence ID" value="NZ_PQNY01000014.1"/>
</dbReference>
<dbReference type="GO" id="GO:0016740">
    <property type="term" value="F:transferase activity"/>
    <property type="evidence" value="ECO:0007669"/>
    <property type="project" value="UniProtKB-KW"/>
</dbReference>
<evidence type="ECO:0000313" key="3">
    <source>
        <dbReference type="Proteomes" id="UP000237056"/>
    </source>
</evidence>
<organism evidence="2 3">
    <name type="scientific">Flavobacterium croceum DSM 17960</name>
    <dbReference type="NCBI Taxonomy" id="1121886"/>
    <lineage>
        <taxon>Bacteria</taxon>
        <taxon>Pseudomonadati</taxon>
        <taxon>Bacteroidota</taxon>
        <taxon>Flavobacteriia</taxon>
        <taxon>Flavobacteriales</taxon>
        <taxon>Flavobacteriaceae</taxon>
        <taxon>Flavobacterium</taxon>
    </lineage>
</organism>
<dbReference type="Gene3D" id="3.90.550.10">
    <property type="entry name" value="Spore Coat Polysaccharide Biosynthesis Protein SpsA, Chain A"/>
    <property type="match status" value="1"/>
</dbReference>
<sequence length="297" mass="35059">MLSILIPTYNYDILPLVSQLHKQATQANIYFEIRVQEDDKNSTLVAQNAIINTWENCYYDVNDSRQGWCLNRNILIEKSKGDKILFLDVDTLPVNNNFISTYVELNLDENPFVFGGWNYKENYEKGFELRYFYGVNREAIPLHKRINNPYNTAFTSNLYYKKSAIPNLRFESNLTKYGYDDILFINDIKKNNKPILHIENPIYHLGLEKSEVYFNKVVESVLNLSILYKQNQMSAQESKIIKAFQILQKYYLTNLFIYFFTICKPLFRKNILSAKPSLFYLDLYKLGTFCLSMRDSK</sequence>
<dbReference type="CDD" id="cd00761">
    <property type="entry name" value="Glyco_tranf_GTA_type"/>
    <property type="match status" value="1"/>
</dbReference>
<comment type="caution">
    <text evidence="2">The sequence shown here is derived from an EMBL/GenBank/DDBJ whole genome shotgun (WGS) entry which is preliminary data.</text>
</comment>
<dbReference type="AlphaFoldDB" id="A0A2S4N5W4"/>